<feature type="region of interest" description="Disordered" evidence="1">
    <location>
        <begin position="200"/>
        <end position="247"/>
    </location>
</feature>
<organism evidence="2 3">
    <name type="scientific">Xenopus laevis</name>
    <name type="common">African clawed frog</name>
    <dbReference type="NCBI Taxonomy" id="8355"/>
    <lineage>
        <taxon>Eukaryota</taxon>
        <taxon>Metazoa</taxon>
        <taxon>Chordata</taxon>
        <taxon>Craniata</taxon>
        <taxon>Vertebrata</taxon>
        <taxon>Euteleostomi</taxon>
        <taxon>Amphibia</taxon>
        <taxon>Batrachia</taxon>
        <taxon>Anura</taxon>
        <taxon>Pipoidea</taxon>
        <taxon>Pipidae</taxon>
        <taxon>Xenopodinae</taxon>
        <taxon>Xenopus</taxon>
        <taxon>Xenopus</taxon>
    </lineage>
</organism>
<feature type="compositionally biased region" description="Polar residues" evidence="1">
    <location>
        <begin position="227"/>
        <end position="237"/>
    </location>
</feature>
<proteinExistence type="predicted"/>
<dbReference type="EMBL" id="CM004477">
    <property type="protein sequence ID" value="OCT74282.1"/>
    <property type="molecule type" value="Genomic_DNA"/>
</dbReference>
<name>A0A974HDU3_XENLA</name>
<accession>A0A974HDU3</accession>
<dbReference type="Proteomes" id="UP000694892">
    <property type="component" value="Chromosome 6S"/>
</dbReference>
<evidence type="ECO:0000313" key="3">
    <source>
        <dbReference type="Proteomes" id="UP000694892"/>
    </source>
</evidence>
<protein>
    <submittedName>
        <fullName evidence="2">Uncharacterized protein</fullName>
    </submittedName>
</protein>
<gene>
    <name evidence="2" type="ORF">XELAEV_18033243mg</name>
</gene>
<dbReference type="AlphaFoldDB" id="A0A974HDU3"/>
<evidence type="ECO:0000313" key="2">
    <source>
        <dbReference type="EMBL" id="OCT74282.1"/>
    </source>
</evidence>
<feature type="compositionally biased region" description="Basic residues" evidence="1">
    <location>
        <begin position="212"/>
        <end position="226"/>
    </location>
</feature>
<reference evidence="3" key="1">
    <citation type="journal article" date="2016" name="Nature">
        <title>Genome evolution in the allotetraploid frog Xenopus laevis.</title>
        <authorList>
            <person name="Session A.M."/>
            <person name="Uno Y."/>
            <person name="Kwon T."/>
            <person name="Chapman J.A."/>
            <person name="Toyoda A."/>
            <person name="Takahashi S."/>
            <person name="Fukui A."/>
            <person name="Hikosaka A."/>
            <person name="Suzuki A."/>
            <person name="Kondo M."/>
            <person name="van Heeringen S.J."/>
            <person name="Quigley I."/>
            <person name="Heinz S."/>
            <person name="Ogino H."/>
            <person name="Ochi H."/>
            <person name="Hellsten U."/>
            <person name="Lyons J.B."/>
            <person name="Simakov O."/>
            <person name="Putnam N."/>
            <person name="Stites J."/>
            <person name="Kuroki Y."/>
            <person name="Tanaka T."/>
            <person name="Michiue T."/>
            <person name="Watanabe M."/>
            <person name="Bogdanovic O."/>
            <person name="Lister R."/>
            <person name="Georgiou G."/>
            <person name="Paranjpe S.S."/>
            <person name="van Kruijsbergen I."/>
            <person name="Shu S."/>
            <person name="Carlson J."/>
            <person name="Kinoshita T."/>
            <person name="Ohta Y."/>
            <person name="Mawaribuchi S."/>
            <person name="Jenkins J."/>
            <person name="Grimwood J."/>
            <person name="Schmutz J."/>
            <person name="Mitros T."/>
            <person name="Mozaffari S.V."/>
            <person name="Suzuki Y."/>
            <person name="Haramoto Y."/>
            <person name="Yamamoto T.S."/>
            <person name="Takagi C."/>
            <person name="Heald R."/>
            <person name="Miller K."/>
            <person name="Haudenschild C."/>
            <person name="Kitzman J."/>
            <person name="Nakayama T."/>
            <person name="Izutsu Y."/>
            <person name="Robert J."/>
            <person name="Fortriede J."/>
            <person name="Burns K."/>
            <person name="Lotay V."/>
            <person name="Karimi K."/>
            <person name="Yasuoka Y."/>
            <person name="Dichmann D.S."/>
            <person name="Flajnik M.F."/>
            <person name="Houston D.W."/>
            <person name="Shendure J."/>
            <person name="DuPasquier L."/>
            <person name="Vize P.D."/>
            <person name="Zorn A.M."/>
            <person name="Ito M."/>
            <person name="Marcotte E.M."/>
            <person name="Wallingford J.B."/>
            <person name="Ito Y."/>
            <person name="Asashima M."/>
            <person name="Ueno N."/>
            <person name="Matsuda Y."/>
            <person name="Veenstra G.J."/>
            <person name="Fujiyama A."/>
            <person name="Harland R.M."/>
            <person name="Taira M."/>
            <person name="Rokhsar D.S."/>
        </authorList>
    </citation>
    <scope>NUCLEOTIDE SEQUENCE [LARGE SCALE GENOMIC DNA]</scope>
    <source>
        <strain evidence="3">J</strain>
    </source>
</reference>
<feature type="non-terminal residue" evidence="2">
    <location>
        <position position="449"/>
    </location>
</feature>
<evidence type="ECO:0000256" key="1">
    <source>
        <dbReference type="SAM" id="MobiDB-lite"/>
    </source>
</evidence>
<sequence length="449" mass="50932">MSQSTPPLSSQAEIFAYTEVEAASIATLAKGSRDFLHASHPETRRRDLERALKKSVALELHGCTLAEYYRLKRIPRGLRVHLRPTIFSENLEYCKKFEGILNKCSLDIITLTIETIQKELATVTEQARNIELQLSQAGSQEDFATTKALIEKSIQQYRQETEDRKRFKFLRDAEDYAGGNIYRWIPGRPHPTSAISLRGSDQRVVHSGGQRSLKRRGARGTRHRSGYSRSSQTTADTHSGRSETKEGTSLVINISNKVLSESDLYVLQKGLSFCPSTKFDTFALDIDLQRFFRLIRLKVHFADKRVEGEVQTQSLSMKQFGLRKKSQYLPPTSSHPVETVINFISRDINHWMQDSKGLRTMRYTNNMTNAERKSLDILMKDETVVYKPADKVHKDQQSPPGRPIVAGVNSVLAPLAIFLDKVLAPFVSLGKSYVKDTSHFLRSLQNVDL</sequence>